<dbReference type="CDD" id="cd08662">
    <property type="entry name" value="M13"/>
    <property type="match status" value="1"/>
</dbReference>
<dbReference type="PROSITE" id="PS51885">
    <property type="entry name" value="NEPRILYSIN"/>
    <property type="match status" value="1"/>
</dbReference>
<proteinExistence type="predicted"/>
<feature type="domain" description="Peptidase M13 C-terminal" evidence="1">
    <location>
        <begin position="86"/>
        <end position="291"/>
    </location>
</feature>
<dbReference type="InterPro" id="IPR018497">
    <property type="entry name" value="Peptidase_M13_C"/>
</dbReference>
<dbReference type="PRINTS" id="PR00786">
    <property type="entry name" value="NEPRILYSIN"/>
</dbReference>
<organism evidence="2 3">
    <name type="scientific">Trichostrongylus colubriformis</name>
    <name type="common">Black scour worm</name>
    <dbReference type="NCBI Taxonomy" id="6319"/>
    <lineage>
        <taxon>Eukaryota</taxon>
        <taxon>Metazoa</taxon>
        <taxon>Ecdysozoa</taxon>
        <taxon>Nematoda</taxon>
        <taxon>Chromadorea</taxon>
        <taxon>Rhabditida</taxon>
        <taxon>Rhabditina</taxon>
        <taxon>Rhabditomorpha</taxon>
        <taxon>Strongyloidea</taxon>
        <taxon>Trichostrongylidae</taxon>
        <taxon>Trichostrongylus</taxon>
    </lineage>
</organism>
<gene>
    <name evidence="2" type="ORF">GCK32_001217</name>
</gene>
<dbReference type="AlphaFoldDB" id="A0AAN8FTS6"/>
<name>A0AAN8FTS6_TRICO</name>
<reference evidence="2 3" key="1">
    <citation type="submission" date="2019-10" db="EMBL/GenBank/DDBJ databases">
        <title>Assembly and Annotation for the nematode Trichostrongylus colubriformis.</title>
        <authorList>
            <person name="Martin J."/>
        </authorList>
    </citation>
    <scope>NUCLEOTIDE SEQUENCE [LARGE SCALE GENOMIC DNA]</scope>
    <source>
        <strain evidence="2">G859</strain>
        <tissue evidence="2">Whole worm</tissue>
    </source>
</reference>
<dbReference type="GO" id="GO:0004222">
    <property type="term" value="F:metalloendopeptidase activity"/>
    <property type="evidence" value="ECO:0007669"/>
    <property type="project" value="InterPro"/>
</dbReference>
<dbReference type="GO" id="GO:0005886">
    <property type="term" value="C:plasma membrane"/>
    <property type="evidence" value="ECO:0007669"/>
    <property type="project" value="TreeGrafter"/>
</dbReference>
<accession>A0AAN8FTS6</accession>
<dbReference type="PANTHER" id="PTHR11733">
    <property type="entry name" value="ZINC METALLOPROTEASE FAMILY M13 NEPRILYSIN-RELATED"/>
    <property type="match status" value="1"/>
</dbReference>
<dbReference type="Proteomes" id="UP001331761">
    <property type="component" value="Unassembled WGS sequence"/>
</dbReference>
<dbReference type="InterPro" id="IPR000718">
    <property type="entry name" value="Peptidase_M13"/>
</dbReference>
<dbReference type="Pfam" id="PF01431">
    <property type="entry name" value="Peptidase_M13"/>
    <property type="match status" value="1"/>
</dbReference>
<dbReference type="Gene3D" id="3.40.390.10">
    <property type="entry name" value="Collagenase (Catalytic Domain)"/>
    <property type="match status" value="1"/>
</dbReference>
<protein>
    <recommendedName>
        <fullName evidence="1">Peptidase M13 C-terminal domain-containing protein</fullName>
    </recommendedName>
</protein>
<dbReference type="PANTHER" id="PTHR11733:SF237">
    <property type="entry name" value="NEPRILYSIN-LIKE 4"/>
    <property type="match status" value="1"/>
</dbReference>
<dbReference type="EMBL" id="WIXE01011609">
    <property type="protein sequence ID" value="KAK5976645.1"/>
    <property type="molecule type" value="Genomic_DNA"/>
</dbReference>
<dbReference type="InterPro" id="IPR024079">
    <property type="entry name" value="MetalloPept_cat_dom_sf"/>
</dbReference>
<comment type="caution">
    <text evidence="2">The sequence shown here is derived from an EMBL/GenBank/DDBJ whole genome shotgun (WGS) entry which is preliminary data.</text>
</comment>
<keyword evidence="3" id="KW-1185">Reference proteome</keyword>
<dbReference type="SUPFAM" id="SSF55486">
    <property type="entry name" value="Metalloproteases ('zincins'), catalytic domain"/>
    <property type="match status" value="1"/>
</dbReference>
<evidence type="ECO:0000313" key="3">
    <source>
        <dbReference type="Proteomes" id="UP001331761"/>
    </source>
</evidence>
<sequence length="292" mass="33764">MISKSPPVGRIYDVNGPNYPSFDFSKIQQGALNLIQAKQCIRRRVHDREVDNERFLTIKGSQEYLETIEGQRCLVCGNNVLGYEVNAFYDPYVNNIMVPLPFLEFPVFHESFPRSFLHGSIGSIIGHEISHSLDENGKMYDGNGDKREWWKRNWTKEYDKRAQCYVEQYGNIKIPEFNISLNGTLTLGEATADNEGLKIAHRVHQKHISKLNESAKTETVDGFTQDQLFFLGFSQMWCRKTAEFTLYERLFDEHPPDEYRVNMAAMNSPSFANAFHCSSKSKMNPKHRCAIW</sequence>
<evidence type="ECO:0000259" key="1">
    <source>
        <dbReference type="Pfam" id="PF01431"/>
    </source>
</evidence>
<dbReference type="GO" id="GO:0016485">
    <property type="term" value="P:protein processing"/>
    <property type="evidence" value="ECO:0007669"/>
    <property type="project" value="TreeGrafter"/>
</dbReference>
<evidence type="ECO:0000313" key="2">
    <source>
        <dbReference type="EMBL" id="KAK5976645.1"/>
    </source>
</evidence>